<name>A0A5C8ZLI7_9GAMM</name>
<evidence type="ECO:0000313" key="2">
    <source>
        <dbReference type="EMBL" id="TXS89333.1"/>
    </source>
</evidence>
<keyword evidence="3" id="KW-1185">Reference proteome</keyword>
<reference evidence="2 3" key="1">
    <citation type="submission" date="2019-08" db="EMBL/GenBank/DDBJ databases">
        <title>Parahaliea maris sp. nov., isolated from the surface seawater.</title>
        <authorList>
            <person name="Liu Y."/>
        </authorList>
    </citation>
    <scope>NUCLEOTIDE SEQUENCE [LARGE SCALE GENOMIC DNA]</scope>
    <source>
        <strain evidence="2 3">S2-26</strain>
    </source>
</reference>
<dbReference type="RefSeq" id="WP_148065695.1">
    <property type="nucleotide sequence ID" value="NZ_VRYZ01000009.1"/>
</dbReference>
<sequence>MRPVLVIAIAAIGLLIWQAAGTGVWRSPGKAASEHHFSAADLKASVGNLQALGSDSYRITLASNGFAVIELRTRSIQIGQFARFAFHLQADAGLQSVDFVWRTYSRQIGMQKLPSTSGQASVNLQALADLPPSLGAVALRLQGQPGSAVELSGLTLEPPTFGGPLLAAIEDWLQPGNWNRASINAHLGVNNAGSAIWPVPFTAWLCAFLIAVVAVFYGLARLGPQRALGVTSAVFVGAWLLLDGLWIRQLLHRSDAATEQFHGQPEYARRVAIGDRAMAELSARAQALIGVSGERIFVSSAGDYQGMRTAWYLYPHNVYWLRDGPELPERQYLQQGDLVAVMRPTTLRYLPEKQQLLWPGHYQLHAVELARTAAGALYRLQ</sequence>
<feature type="transmembrane region" description="Helical" evidence="1">
    <location>
        <begin position="201"/>
        <end position="220"/>
    </location>
</feature>
<comment type="caution">
    <text evidence="2">The sequence shown here is derived from an EMBL/GenBank/DDBJ whole genome shotgun (WGS) entry which is preliminary data.</text>
</comment>
<evidence type="ECO:0000313" key="3">
    <source>
        <dbReference type="Proteomes" id="UP000321933"/>
    </source>
</evidence>
<accession>A0A5C8ZLI7</accession>
<feature type="transmembrane region" description="Helical" evidence="1">
    <location>
        <begin position="227"/>
        <end position="247"/>
    </location>
</feature>
<organism evidence="2 3">
    <name type="scientific">Parahaliea aestuarii</name>
    <dbReference type="NCBI Taxonomy" id="1852021"/>
    <lineage>
        <taxon>Bacteria</taxon>
        <taxon>Pseudomonadati</taxon>
        <taxon>Pseudomonadota</taxon>
        <taxon>Gammaproteobacteria</taxon>
        <taxon>Cellvibrionales</taxon>
        <taxon>Halieaceae</taxon>
        <taxon>Parahaliea</taxon>
    </lineage>
</organism>
<proteinExistence type="predicted"/>
<dbReference type="OrthoDB" id="5723632at2"/>
<protein>
    <submittedName>
        <fullName evidence="2">Uncharacterized protein</fullName>
    </submittedName>
</protein>
<gene>
    <name evidence="2" type="ORF">FVW59_17600</name>
</gene>
<evidence type="ECO:0000256" key="1">
    <source>
        <dbReference type="SAM" id="Phobius"/>
    </source>
</evidence>
<dbReference type="AlphaFoldDB" id="A0A5C8ZLI7"/>
<keyword evidence="1" id="KW-1133">Transmembrane helix</keyword>
<keyword evidence="1" id="KW-0812">Transmembrane</keyword>
<dbReference type="Proteomes" id="UP000321933">
    <property type="component" value="Unassembled WGS sequence"/>
</dbReference>
<keyword evidence="1" id="KW-0472">Membrane</keyword>
<dbReference type="EMBL" id="VRYZ01000009">
    <property type="protein sequence ID" value="TXS89333.1"/>
    <property type="molecule type" value="Genomic_DNA"/>
</dbReference>